<evidence type="ECO:0000313" key="8">
    <source>
        <dbReference type="Proteomes" id="UP001196509"/>
    </source>
</evidence>
<dbReference type="PANTHER" id="PTHR41299:SF1">
    <property type="entry name" value="THIAMINE PYROPHOSPHOKINASE"/>
    <property type="match status" value="1"/>
</dbReference>
<evidence type="ECO:0000256" key="4">
    <source>
        <dbReference type="ARBA" id="ARBA00022840"/>
    </source>
</evidence>
<dbReference type="GO" id="GO:0030975">
    <property type="term" value="F:thiamine binding"/>
    <property type="evidence" value="ECO:0007669"/>
    <property type="project" value="InterPro"/>
</dbReference>
<dbReference type="Proteomes" id="UP001196509">
    <property type="component" value="Unassembled WGS sequence"/>
</dbReference>
<dbReference type="Gene3D" id="3.40.50.10240">
    <property type="entry name" value="Thiamin pyrophosphokinase, catalytic domain"/>
    <property type="match status" value="1"/>
</dbReference>
<dbReference type="GO" id="GO:0016301">
    <property type="term" value="F:kinase activity"/>
    <property type="evidence" value="ECO:0007669"/>
    <property type="project" value="UniProtKB-KW"/>
</dbReference>
<evidence type="ECO:0000256" key="3">
    <source>
        <dbReference type="ARBA" id="ARBA00022777"/>
    </source>
</evidence>
<comment type="caution">
    <text evidence="7">The sequence shown here is derived from an EMBL/GenBank/DDBJ whole genome shotgun (WGS) entry which is preliminary data.</text>
</comment>
<dbReference type="CDD" id="cd07995">
    <property type="entry name" value="TPK"/>
    <property type="match status" value="1"/>
</dbReference>
<evidence type="ECO:0000259" key="6">
    <source>
        <dbReference type="SMART" id="SM00983"/>
    </source>
</evidence>
<dbReference type="PANTHER" id="PTHR41299">
    <property type="entry name" value="THIAMINE PYROPHOSPHOKINASE"/>
    <property type="match status" value="1"/>
</dbReference>
<keyword evidence="1 7" id="KW-0808">Transferase</keyword>
<dbReference type="NCBIfam" id="TIGR01378">
    <property type="entry name" value="thi_PPkinase"/>
    <property type="match status" value="1"/>
</dbReference>
<dbReference type="GO" id="GO:0009229">
    <property type="term" value="P:thiamine diphosphate biosynthetic process"/>
    <property type="evidence" value="ECO:0007669"/>
    <property type="project" value="InterPro"/>
</dbReference>
<dbReference type="Pfam" id="PF04263">
    <property type="entry name" value="TPK_catalytic"/>
    <property type="match status" value="1"/>
</dbReference>
<dbReference type="InterPro" id="IPR053149">
    <property type="entry name" value="TPK"/>
</dbReference>
<keyword evidence="4" id="KW-0067">ATP-binding</keyword>
<name>A0AAE3D398_9HYPH</name>
<evidence type="ECO:0000256" key="5">
    <source>
        <dbReference type="NCBIfam" id="TIGR01378"/>
    </source>
</evidence>
<dbReference type="AlphaFoldDB" id="A0AAE3D398"/>
<reference evidence="7" key="1">
    <citation type="submission" date="2021-08" db="EMBL/GenBank/DDBJ databases">
        <title>Hoeflea bacterium WL0058 sp. nov., isolated from the sediment.</title>
        <authorList>
            <person name="Wang L."/>
            <person name="Zhang D."/>
        </authorList>
    </citation>
    <scope>NUCLEOTIDE SEQUENCE</scope>
    <source>
        <strain evidence="7">WL0058</strain>
    </source>
</reference>
<dbReference type="InterPro" id="IPR007373">
    <property type="entry name" value="Thiamin_PyroPKinase_B1-bd"/>
</dbReference>
<dbReference type="SMART" id="SM00983">
    <property type="entry name" value="TPK_B1_binding"/>
    <property type="match status" value="1"/>
</dbReference>
<dbReference type="EC" id="2.7.6.2" evidence="5"/>
<dbReference type="RefSeq" id="WP_220231346.1">
    <property type="nucleotide sequence ID" value="NZ_JAICBX010000007.1"/>
</dbReference>
<keyword evidence="8" id="KW-1185">Reference proteome</keyword>
<evidence type="ECO:0000313" key="7">
    <source>
        <dbReference type="EMBL" id="MBW8640614.1"/>
    </source>
</evidence>
<dbReference type="GO" id="GO:0006772">
    <property type="term" value="P:thiamine metabolic process"/>
    <property type="evidence" value="ECO:0007669"/>
    <property type="project" value="UniProtKB-UniRule"/>
</dbReference>
<dbReference type="SUPFAM" id="SSF63999">
    <property type="entry name" value="Thiamin pyrophosphokinase, catalytic domain"/>
    <property type="match status" value="1"/>
</dbReference>
<dbReference type="GO" id="GO:0004788">
    <property type="term" value="F:thiamine diphosphokinase activity"/>
    <property type="evidence" value="ECO:0007669"/>
    <property type="project" value="UniProtKB-UniRule"/>
</dbReference>
<dbReference type="GO" id="GO:0005524">
    <property type="term" value="F:ATP binding"/>
    <property type="evidence" value="ECO:0007669"/>
    <property type="project" value="UniProtKB-KW"/>
</dbReference>
<evidence type="ECO:0000256" key="1">
    <source>
        <dbReference type="ARBA" id="ARBA00022679"/>
    </source>
</evidence>
<dbReference type="InterPro" id="IPR007371">
    <property type="entry name" value="TPK_catalytic"/>
</dbReference>
<feature type="domain" description="Thiamin pyrophosphokinase thiamin-binding" evidence="6">
    <location>
        <begin position="143"/>
        <end position="206"/>
    </location>
</feature>
<gene>
    <name evidence="7" type="ORF">K1W69_25700</name>
</gene>
<dbReference type="EMBL" id="JAICBX010000007">
    <property type="protein sequence ID" value="MBW8640614.1"/>
    <property type="molecule type" value="Genomic_DNA"/>
</dbReference>
<keyword evidence="3" id="KW-0418">Kinase</keyword>
<dbReference type="InterPro" id="IPR036759">
    <property type="entry name" value="TPK_catalytic_sf"/>
</dbReference>
<evidence type="ECO:0000256" key="2">
    <source>
        <dbReference type="ARBA" id="ARBA00022741"/>
    </source>
</evidence>
<dbReference type="InterPro" id="IPR006282">
    <property type="entry name" value="Thi_PPkinase"/>
</dbReference>
<protein>
    <recommendedName>
        <fullName evidence="5">Thiamine diphosphokinase</fullName>
        <ecNumber evidence="5">2.7.6.2</ecNumber>
    </recommendedName>
</protein>
<dbReference type="Pfam" id="PF04265">
    <property type="entry name" value="TPK_B1_binding"/>
    <property type="match status" value="1"/>
</dbReference>
<keyword evidence="2" id="KW-0547">Nucleotide-binding</keyword>
<proteinExistence type="predicted"/>
<accession>A0AAE3D398</accession>
<organism evidence="7 8">
    <name type="scientific">Flavimaribacter sediminis</name>
    <dbReference type="NCBI Taxonomy" id="2865987"/>
    <lineage>
        <taxon>Bacteria</taxon>
        <taxon>Pseudomonadati</taxon>
        <taxon>Pseudomonadota</taxon>
        <taxon>Alphaproteobacteria</taxon>
        <taxon>Hyphomicrobiales</taxon>
        <taxon>Rhizobiaceae</taxon>
        <taxon>Flavimaribacter</taxon>
    </lineage>
</organism>
<sequence>MDDNSAYLILLGGELSTTDRLQQQITGRRVIAADSGMRHARMLGVEPDIWVGDFDSATADLKQDWRHVERIPFPAEKNLTDGEIAVEEALTRGARNLVLAGSLAGERSDHALLHMTYACSLAQSGLEVHLTSGEEEAWPLLAGSRSFELPASSLFSIVNFTPVQGLHIEGARYPLTNHELAFGSSRTLSNVAEGCVTITMGSGSAILVARPYDLSGR</sequence>